<keyword evidence="1" id="KW-0472">Membrane</keyword>
<gene>
    <name evidence="2" type="ORF">NQ502_13505</name>
</gene>
<keyword evidence="3" id="KW-1185">Reference proteome</keyword>
<evidence type="ECO:0000256" key="1">
    <source>
        <dbReference type="SAM" id="Phobius"/>
    </source>
</evidence>
<proteinExistence type="predicted"/>
<evidence type="ECO:0000313" key="2">
    <source>
        <dbReference type="EMBL" id="UWP58394.1"/>
    </source>
</evidence>
<dbReference type="RefSeq" id="WP_148511908.1">
    <property type="nucleotide sequence ID" value="NZ_CABLBR010000008.1"/>
</dbReference>
<organism evidence="2 3">
    <name type="scientific">Ruminococcus gauvreauii</name>
    <dbReference type="NCBI Taxonomy" id="438033"/>
    <lineage>
        <taxon>Bacteria</taxon>
        <taxon>Bacillati</taxon>
        <taxon>Bacillota</taxon>
        <taxon>Clostridia</taxon>
        <taxon>Eubacteriales</taxon>
        <taxon>Oscillospiraceae</taxon>
        <taxon>Ruminococcus</taxon>
    </lineage>
</organism>
<accession>A0ABY5VCW4</accession>
<name>A0ABY5VCW4_9FIRM</name>
<feature type="transmembrane region" description="Helical" evidence="1">
    <location>
        <begin position="20"/>
        <end position="37"/>
    </location>
</feature>
<feature type="transmembrane region" description="Helical" evidence="1">
    <location>
        <begin position="43"/>
        <end position="63"/>
    </location>
</feature>
<sequence>MMLKKIYRKVREFAKKNLKLTVAAAIVLALVFLTLVFTMTVGIIPAIVADALLILICGAVLLTDKLSVRWWTREKPAGFFQDLRWRNVPGLVVGSTKAWKYIDFSRFNGGIYNCVTYKRSFYMDFAMLKTYFSHVKKNGKVFIVFDYSEAEELGWAISPRDWSYIHPHLFLALGKTADKKKNSHPLFYYPKQTIGYVCARILKELGFYKKTTWKRSNDMNLDIDTEQVQKRISAIEKMLCFCWERDLVPELVLLNGSRKNNCANEIIRATFAPKYYQLDVIAVDNAGELNSYINQKIQQ</sequence>
<protein>
    <submittedName>
        <fullName evidence="2">Uncharacterized protein</fullName>
    </submittedName>
</protein>
<dbReference type="Proteomes" id="UP001060164">
    <property type="component" value="Chromosome"/>
</dbReference>
<keyword evidence="1" id="KW-1133">Transmembrane helix</keyword>
<keyword evidence="1" id="KW-0812">Transmembrane</keyword>
<reference evidence="2" key="1">
    <citation type="journal article" date="2022" name="Cell">
        <title>Design, construction, and in vivo augmentation of a complex gut microbiome.</title>
        <authorList>
            <person name="Cheng A.G."/>
            <person name="Ho P.Y."/>
            <person name="Aranda-Diaz A."/>
            <person name="Jain S."/>
            <person name="Yu F.B."/>
            <person name="Meng X."/>
            <person name="Wang M."/>
            <person name="Iakiviak M."/>
            <person name="Nagashima K."/>
            <person name="Zhao A."/>
            <person name="Murugkar P."/>
            <person name="Patil A."/>
            <person name="Atabakhsh K."/>
            <person name="Weakley A."/>
            <person name="Yan J."/>
            <person name="Brumbaugh A.R."/>
            <person name="Higginbottom S."/>
            <person name="Dimas A."/>
            <person name="Shiver A.L."/>
            <person name="Deutschbauer A."/>
            <person name="Neff N."/>
            <person name="Sonnenburg J.L."/>
            <person name="Huang K.C."/>
            <person name="Fischbach M.A."/>
        </authorList>
    </citation>
    <scope>NUCLEOTIDE SEQUENCE</scope>
    <source>
        <strain evidence="2">DSM 19829</strain>
    </source>
</reference>
<evidence type="ECO:0000313" key="3">
    <source>
        <dbReference type="Proteomes" id="UP001060164"/>
    </source>
</evidence>
<dbReference type="EMBL" id="CP102290">
    <property type="protein sequence ID" value="UWP58394.1"/>
    <property type="molecule type" value="Genomic_DNA"/>
</dbReference>